<evidence type="ECO:0000259" key="2">
    <source>
        <dbReference type="Pfam" id="PF14338"/>
    </source>
</evidence>
<comment type="caution">
    <text evidence="3">The sequence shown here is derived from an EMBL/GenBank/DDBJ whole genome shotgun (WGS) entry which is preliminary data.</text>
</comment>
<name>A0A842HSA7_9BURK</name>
<proteinExistence type="predicted"/>
<evidence type="ECO:0000313" key="4">
    <source>
        <dbReference type="Proteomes" id="UP000545386"/>
    </source>
</evidence>
<dbReference type="Pfam" id="PF04471">
    <property type="entry name" value="Mrr_cat"/>
    <property type="match status" value="1"/>
</dbReference>
<feature type="domain" description="Restriction endonuclease type IV Mrr" evidence="1">
    <location>
        <begin position="163"/>
        <end position="279"/>
    </location>
</feature>
<dbReference type="EMBL" id="JACJUU010000009">
    <property type="protein sequence ID" value="MBC2770528.1"/>
    <property type="molecule type" value="Genomic_DNA"/>
</dbReference>
<dbReference type="SUPFAM" id="SSF52980">
    <property type="entry name" value="Restriction endonuclease-like"/>
    <property type="match status" value="1"/>
</dbReference>
<dbReference type="GO" id="GO:0009307">
    <property type="term" value="P:DNA restriction-modification system"/>
    <property type="evidence" value="ECO:0007669"/>
    <property type="project" value="InterPro"/>
</dbReference>
<keyword evidence="3" id="KW-0255">Endonuclease</keyword>
<keyword evidence="3" id="KW-0378">Hydrolase</keyword>
<organism evidence="3 4">
    <name type="scientific">Pusillimonas minor</name>
    <dbReference type="NCBI Taxonomy" id="2697024"/>
    <lineage>
        <taxon>Bacteria</taxon>
        <taxon>Pseudomonadati</taxon>
        <taxon>Pseudomonadota</taxon>
        <taxon>Betaproteobacteria</taxon>
        <taxon>Burkholderiales</taxon>
        <taxon>Alcaligenaceae</taxon>
        <taxon>Pusillimonas</taxon>
    </lineage>
</organism>
<dbReference type="PANTHER" id="PTHR30015:SF7">
    <property type="entry name" value="TYPE IV METHYL-DIRECTED RESTRICTION ENZYME ECOKMRR"/>
    <property type="match status" value="1"/>
</dbReference>
<dbReference type="Proteomes" id="UP000545386">
    <property type="component" value="Unassembled WGS sequence"/>
</dbReference>
<dbReference type="Pfam" id="PF14338">
    <property type="entry name" value="Mrr_N"/>
    <property type="match status" value="1"/>
</dbReference>
<dbReference type="InterPro" id="IPR011335">
    <property type="entry name" value="Restrct_endonuc-II-like"/>
</dbReference>
<evidence type="ECO:0000313" key="3">
    <source>
        <dbReference type="EMBL" id="MBC2770528.1"/>
    </source>
</evidence>
<dbReference type="AlphaFoldDB" id="A0A842HSA7"/>
<dbReference type="GO" id="GO:0015666">
    <property type="term" value="F:restriction endodeoxyribonuclease activity"/>
    <property type="evidence" value="ECO:0007669"/>
    <property type="project" value="TreeGrafter"/>
</dbReference>
<keyword evidence="4" id="KW-1185">Reference proteome</keyword>
<evidence type="ECO:0000259" key="1">
    <source>
        <dbReference type="Pfam" id="PF04471"/>
    </source>
</evidence>
<dbReference type="InterPro" id="IPR007560">
    <property type="entry name" value="Restrct_endonuc_IV_Mrr"/>
</dbReference>
<keyword evidence="3" id="KW-0540">Nuclease</keyword>
<protein>
    <submittedName>
        <fullName evidence="3">Restriction endonuclease</fullName>
    </submittedName>
</protein>
<dbReference type="Gene3D" id="3.40.1350.10">
    <property type="match status" value="1"/>
</dbReference>
<dbReference type="InterPro" id="IPR025745">
    <property type="entry name" value="Mrr-like_N_dom"/>
</dbReference>
<dbReference type="GO" id="GO:0003677">
    <property type="term" value="F:DNA binding"/>
    <property type="evidence" value="ECO:0007669"/>
    <property type="project" value="InterPro"/>
</dbReference>
<accession>A0A842HSA7</accession>
<sequence>MSIPDFQTLMRPLLALHQDGHEHINRDLVSALADQFGLTEDDRRQMLPSGRARMFDNRVGWAKTYISNAGLIRAPRRGVSVITDFGARVLAEQAGQINLKFLAALSEDTSQKNDKALLVNDGVDAKPDLISTQETPEELFENAYSRMRADIERQLLARVMENPPEFLERIIVDLLVRMGYGGSRKDAGEAIGRSGDEGIDGIIKEDPLGLDIIYLQAKRYEGTVGRPDLQKFAGALQGQRAKKGIFITTSSYSREAKDYVTRIDAKIILIDGARLAGLMFDHGVGVSVNTVYESKRIDADYFDEA</sequence>
<dbReference type="InterPro" id="IPR052906">
    <property type="entry name" value="Type_IV_Methyl-Rstrct_Enzyme"/>
</dbReference>
<dbReference type="RefSeq" id="WP_185780207.1">
    <property type="nucleotide sequence ID" value="NZ_JACJUU010000009.1"/>
</dbReference>
<dbReference type="InterPro" id="IPR011856">
    <property type="entry name" value="tRNA_endonuc-like_dom_sf"/>
</dbReference>
<dbReference type="PANTHER" id="PTHR30015">
    <property type="entry name" value="MRR RESTRICTION SYSTEM PROTEIN"/>
    <property type="match status" value="1"/>
</dbReference>
<reference evidence="3 4" key="1">
    <citation type="submission" date="2020-08" db="EMBL/GenBank/DDBJ databases">
        <title>Paraeoetvoesia sp. YC-7-48 draft genome sequence.</title>
        <authorList>
            <person name="Yao L."/>
        </authorList>
    </citation>
    <scope>NUCLEOTIDE SEQUENCE [LARGE SCALE GENOMIC DNA]</scope>
    <source>
        <strain evidence="4">YC-7-48</strain>
    </source>
</reference>
<gene>
    <name evidence="3" type="ORF">GTU67_11495</name>
</gene>
<feature type="domain" description="Restriction system protein Mrr-like N-terminal" evidence="2">
    <location>
        <begin position="6"/>
        <end position="91"/>
    </location>
</feature>